<dbReference type="Proteomes" id="UP000002729">
    <property type="component" value="Unassembled WGS sequence"/>
</dbReference>
<keyword evidence="6" id="KW-1185">Reference proteome</keyword>
<evidence type="ECO:0000313" key="5">
    <source>
        <dbReference type="EMBL" id="EGB08837.1"/>
    </source>
</evidence>
<dbReference type="GeneID" id="20224505"/>
<dbReference type="InterPro" id="IPR001878">
    <property type="entry name" value="Znf_CCHC"/>
</dbReference>
<dbReference type="GO" id="GO:0008270">
    <property type="term" value="F:zinc ion binding"/>
    <property type="evidence" value="ECO:0007669"/>
    <property type="project" value="UniProtKB-KW"/>
</dbReference>
<evidence type="ECO:0000256" key="1">
    <source>
        <dbReference type="PROSITE-ProRule" id="PRU00047"/>
    </source>
</evidence>
<keyword evidence="1" id="KW-0863">Zinc-finger</keyword>
<keyword evidence="1" id="KW-0862">Zinc</keyword>
<keyword evidence="1" id="KW-0479">Metal-binding</keyword>
<dbReference type="OrthoDB" id="5418639at2759"/>
<feature type="coiled-coil region" evidence="2">
    <location>
        <begin position="244"/>
        <end position="271"/>
    </location>
</feature>
<reference evidence="5 6" key="1">
    <citation type="journal article" date="2011" name="Proc. Natl. Acad. Sci. U.S.A.">
        <title>Niche of harmful alga Aureococcus anophagefferens revealed through ecogenomics.</title>
        <authorList>
            <person name="Gobler C.J."/>
            <person name="Berry D.L."/>
            <person name="Dyhrman S.T."/>
            <person name="Wilhelm S.W."/>
            <person name="Salamov A."/>
            <person name="Lobanov A.V."/>
            <person name="Zhang Y."/>
            <person name="Collier J.L."/>
            <person name="Wurch L.L."/>
            <person name="Kustka A.B."/>
            <person name="Dill B.D."/>
            <person name="Shah M."/>
            <person name="VerBerkmoes N.C."/>
            <person name="Kuo A."/>
            <person name="Terry A."/>
            <person name="Pangilinan J."/>
            <person name="Lindquist E.A."/>
            <person name="Lucas S."/>
            <person name="Paulsen I.T."/>
            <person name="Hattenrath-Lehmann T.K."/>
            <person name="Talmage S.C."/>
            <person name="Walker E.A."/>
            <person name="Koch F."/>
            <person name="Burson A.M."/>
            <person name="Marcoval M.A."/>
            <person name="Tang Y.Z."/>
            <person name="Lecleir G.R."/>
            <person name="Coyne K.J."/>
            <person name="Berg G.M."/>
            <person name="Bertrand E.M."/>
            <person name="Saito M.A."/>
            <person name="Gladyshev V.N."/>
            <person name="Grigoriev I.V."/>
        </authorList>
    </citation>
    <scope>NUCLEOTIDE SEQUENCE [LARGE SCALE GENOMIC DNA]</scope>
    <source>
        <strain evidence="6">CCMP 1984</strain>
    </source>
</reference>
<dbReference type="InterPro" id="IPR036875">
    <property type="entry name" value="Znf_CCHC_sf"/>
</dbReference>
<accession>F0Y7T7</accession>
<dbReference type="Pfam" id="PF00098">
    <property type="entry name" value="zf-CCHC"/>
    <property type="match status" value="1"/>
</dbReference>
<feature type="compositionally biased region" description="Basic and acidic residues" evidence="3">
    <location>
        <begin position="149"/>
        <end position="170"/>
    </location>
</feature>
<dbReference type="RefSeq" id="XP_009036815.1">
    <property type="nucleotide sequence ID" value="XM_009038567.1"/>
</dbReference>
<evidence type="ECO:0000256" key="3">
    <source>
        <dbReference type="SAM" id="MobiDB-lite"/>
    </source>
</evidence>
<dbReference type="SUPFAM" id="SSF57756">
    <property type="entry name" value="Retrovirus zinc finger-like domains"/>
    <property type="match status" value="1"/>
</dbReference>
<gene>
    <name evidence="5" type="ORF">AURANDRAFT_63792</name>
</gene>
<dbReference type="SMART" id="SM00343">
    <property type="entry name" value="ZnF_C2HC"/>
    <property type="match status" value="1"/>
</dbReference>
<keyword evidence="2" id="KW-0175">Coiled coil</keyword>
<feature type="region of interest" description="Disordered" evidence="3">
    <location>
        <begin position="113"/>
        <end position="217"/>
    </location>
</feature>
<proteinExistence type="predicted"/>
<dbReference type="InParanoid" id="F0Y7T7"/>
<feature type="domain" description="CCHC-type" evidence="4">
    <location>
        <begin position="449"/>
        <end position="465"/>
    </location>
</feature>
<dbReference type="KEGG" id="aaf:AURANDRAFT_63792"/>
<evidence type="ECO:0000256" key="2">
    <source>
        <dbReference type="SAM" id="Coils"/>
    </source>
</evidence>
<protein>
    <recommendedName>
        <fullName evidence="4">CCHC-type domain-containing protein</fullName>
    </recommendedName>
</protein>
<dbReference type="EMBL" id="GL833127">
    <property type="protein sequence ID" value="EGB08837.1"/>
    <property type="molecule type" value="Genomic_DNA"/>
</dbReference>
<name>F0Y7T7_AURAN</name>
<dbReference type="PROSITE" id="PS50158">
    <property type="entry name" value="ZF_CCHC"/>
    <property type="match status" value="1"/>
</dbReference>
<dbReference type="AlphaFoldDB" id="F0Y7T7"/>
<dbReference type="GO" id="GO:0003676">
    <property type="term" value="F:nucleic acid binding"/>
    <property type="evidence" value="ECO:0007669"/>
    <property type="project" value="InterPro"/>
</dbReference>
<evidence type="ECO:0000259" key="4">
    <source>
        <dbReference type="PROSITE" id="PS50158"/>
    </source>
</evidence>
<evidence type="ECO:0000313" key="6">
    <source>
        <dbReference type="Proteomes" id="UP000002729"/>
    </source>
</evidence>
<organism evidence="6">
    <name type="scientific">Aureococcus anophagefferens</name>
    <name type="common">Harmful bloom alga</name>
    <dbReference type="NCBI Taxonomy" id="44056"/>
    <lineage>
        <taxon>Eukaryota</taxon>
        <taxon>Sar</taxon>
        <taxon>Stramenopiles</taxon>
        <taxon>Ochrophyta</taxon>
        <taxon>Pelagophyceae</taxon>
        <taxon>Pelagomonadales</taxon>
        <taxon>Pelagomonadaceae</taxon>
        <taxon>Aureococcus</taxon>
    </lineage>
</organism>
<feature type="compositionally biased region" description="Pro residues" evidence="3">
    <location>
        <begin position="123"/>
        <end position="145"/>
    </location>
</feature>
<sequence length="465" mass="49267">MSAIFGPTGVVIEEAGLADENVLVADLDLAEATALYAAKSVRDGYAHKATWDGALGKVACCTQCATPIPLSAHVKPETGAINVSAAPGKPVVIDLADSDDDEKPAKARRVAEVIDLESDDEAPPAPAAPRPAPAAAPKKGPPVPPLKGVKPEKRPVKPEAVKPEKKRPADDDGDVPLFSLKKKVSAPPPKKARLSEAGSSDDDGEPPPPPPQRADFAAWLAEREKSGVPALDADQRRACDAVAETALAAREQALEDKLEAAKEQRERKGKRSYETSLERKLYEELQKLRSHCASYCGHDVDANGNAAPNGETLFPYVRFSKGREEVVLPALFDEELALALARPLKGVDVKTPKLSKTFYDLCDALAKEAEDLGGADALGMGPVALKGVLEGMPQSAARDRALEIVANLDPSLDQDAPGVLHWQTKKPSVAREEYGGSGVGSTSKGKAGRCYKCQQLGHWASDCPN</sequence>
<dbReference type="Gene3D" id="4.10.60.10">
    <property type="entry name" value="Zinc finger, CCHC-type"/>
    <property type="match status" value="1"/>
</dbReference>